<dbReference type="InterPro" id="IPR036962">
    <property type="entry name" value="Glyco_hydro_3_N_sf"/>
</dbReference>
<comment type="caution">
    <text evidence="9">The sequence shown here is derived from an EMBL/GenBank/DDBJ whole genome shotgun (WGS) entry which is preliminary data.</text>
</comment>
<dbReference type="EC" id="3.2.1.21" evidence="3"/>
<dbReference type="InterPro" id="IPR001764">
    <property type="entry name" value="Glyco_hydro_3_N"/>
</dbReference>
<dbReference type="InterPro" id="IPR026891">
    <property type="entry name" value="Fn3-like"/>
</dbReference>
<dbReference type="InterPro" id="IPR013783">
    <property type="entry name" value="Ig-like_fold"/>
</dbReference>
<dbReference type="OrthoDB" id="416222at2759"/>
<dbReference type="PANTHER" id="PTHR30620">
    <property type="entry name" value="PERIPLASMIC BETA-GLUCOSIDASE-RELATED"/>
    <property type="match status" value="1"/>
</dbReference>
<accession>A0A2T9ZHE2</accession>
<evidence type="ECO:0000256" key="3">
    <source>
        <dbReference type="ARBA" id="ARBA00012744"/>
    </source>
</evidence>
<dbReference type="GO" id="GO:0009251">
    <property type="term" value="P:glucan catabolic process"/>
    <property type="evidence" value="ECO:0007669"/>
    <property type="project" value="TreeGrafter"/>
</dbReference>
<dbReference type="Proteomes" id="UP000245609">
    <property type="component" value="Unassembled WGS sequence"/>
</dbReference>
<keyword evidence="6" id="KW-0326">Glycosidase</keyword>
<comment type="catalytic activity">
    <reaction evidence="1">
        <text>Hydrolysis of terminal, non-reducing beta-D-glucosyl residues with release of beta-D-glucose.</text>
        <dbReference type="EC" id="3.2.1.21"/>
    </reaction>
</comment>
<dbReference type="Gene3D" id="3.40.50.1700">
    <property type="entry name" value="Glycoside hydrolase family 3 C-terminal domain"/>
    <property type="match status" value="1"/>
</dbReference>
<keyword evidence="4 7" id="KW-0732">Signal</keyword>
<evidence type="ECO:0000313" key="10">
    <source>
        <dbReference type="Proteomes" id="UP000245609"/>
    </source>
</evidence>
<evidence type="ECO:0000256" key="1">
    <source>
        <dbReference type="ARBA" id="ARBA00000448"/>
    </source>
</evidence>
<evidence type="ECO:0000259" key="8">
    <source>
        <dbReference type="SMART" id="SM01217"/>
    </source>
</evidence>
<gene>
    <name evidence="9" type="ORF">BB560_001481</name>
</gene>
<dbReference type="SUPFAM" id="SSF51445">
    <property type="entry name" value="(Trans)glycosidases"/>
    <property type="match status" value="1"/>
</dbReference>
<dbReference type="InterPro" id="IPR051915">
    <property type="entry name" value="Cellulose_Degrad_GH3"/>
</dbReference>
<sequence>MKISSLSFCIACYSVALSGYTGSAAYVPPSNISPPLIDVVGPRTQNGVVCLPNSFSLQDLDPMRPKSVPTYSLPEFDESGYIGPTEKIDDDMIELMNTLTLEEKVGQMFQVHAGMLLGCDGLLNITAAEEWFDKWKIGSFLETFANQGGRWDISSPQRWANLTNTIQQLALTRGSKIPIIWGLDSIRGANYIKGATMFGTPHSVAASFNREHAYVCGKVTAKDTRAAGVQWAFAPVADLNVNKLWSRNFENFGEDPYLASEMVKNSVKGFQGNYKKDRTRVAASIKHFFAYGAPVNGKDQEPRSIPMNELLEFYAPAFEAAFGAGAATVMEAYGTLNGQEVVSSRNILRDLLRDRMGFHGMMVTDWGEINAQYYKHRTAFSVSDAVFQSMNNTSIDMSMVASDTSFAESLIGLVKNGSIPMSRIDESVGRLLQLKKDLGLFEQPYSDLSLIDTVGSAQDVEASRQAARESLVLLKNEEDFLPLKPEEKVLFIGPNINSTRFMSGGWNIHWQGPSDLEGDVVYDGYGDTILLGVEKVTGNKVNWVTGYDIDGKMKDNYDVVVRMARKADKVIFGFGERTTTEIPGDINTLNLPKDQYKLVERVALETKTPFALLLVQNRPFILGELSGYADAILNCNLPGPYGGLPIAEALYGKFSPSGRMPYTYPKMEYQNRVTYFTPIWNEYDPEFAFGTGFGYNNITYSDVTVSSKDLYKGKPINVSITATNVGSLPQLEPVIMYTTQLIRREYVPERLRLRAFDKKLINPGQSVSFDFTLSAEEMMFWNVDLERILAEGPVNITINAGNENAKVTTINLHE</sequence>
<dbReference type="PRINTS" id="PR00133">
    <property type="entry name" value="GLHYDRLASE3"/>
</dbReference>
<dbReference type="Gene3D" id="3.20.20.300">
    <property type="entry name" value="Glycoside hydrolase, family 3, N-terminal domain"/>
    <property type="match status" value="1"/>
</dbReference>
<dbReference type="EMBL" id="MBFS01000169">
    <property type="protein sequence ID" value="PVV04026.1"/>
    <property type="molecule type" value="Genomic_DNA"/>
</dbReference>
<comment type="similarity">
    <text evidence="2">Belongs to the glycosyl hydrolase 3 family.</text>
</comment>
<dbReference type="Pfam" id="PF01915">
    <property type="entry name" value="Glyco_hydro_3_C"/>
    <property type="match status" value="1"/>
</dbReference>
<dbReference type="STRING" id="133381.A0A2T9ZHE2"/>
<dbReference type="GO" id="GO:0008422">
    <property type="term" value="F:beta-glucosidase activity"/>
    <property type="evidence" value="ECO:0007669"/>
    <property type="project" value="UniProtKB-EC"/>
</dbReference>
<dbReference type="Pfam" id="PF00933">
    <property type="entry name" value="Glyco_hydro_3"/>
    <property type="match status" value="1"/>
</dbReference>
<keyword evidence="10" id="KW-1185">Reference proteome</keyword>
<dbReference type="SMART" id="SM01217">
    <property type="entry name" value="Fn3_like"/>
    <property type="match status" value="1"/>
</dbReference>
<dbReference type="Gene3D" id="2.60.40.10">
    <property type="entry name" value="Immunoglobulins"/>
    <property type="match status" value="1"/>
</dbReference>
<protein>
    <recommendedName>
        <fullName evidence="3">beta-glucosidase</fullName>
        <ecNumber evidence="3">3.2.1.21</ecNumber>
    </recommendedName>
</protein>
<dbReference type="InterPro" id="IPR002772">
    <property type="entry name" value="Glyco_hydro_3_C"/>
</dbReference>
<dbReference type="PANTHER" id="PTHR30620:SF16">
    <property type="entry name" value="LYSOSOMAL BETA GLUCOSIDASE"/>
    <property type="match status" value="1"/>
</dbReference>
<feature type="signal peptide" evidence="7">
    <location>
        <begin position="1"/>
        <end position="25"/>
    </location>
</feature>
<evidence type="ECO:0000256" key="5">
    <source>
        <dbReference type="ARBA" id="ARBA00022801"/>
    </source>
</evidence>
<dbReference type="SUPFAM" id="SSF52279">
    <property type="entry name" value="Beta-D-glucan exohydrolase, C-terminal domain"/>
    <property type="match status" value="1"/>
</dbReference>
<feature type="domain" description="Fibronectin type III-like" evidence="8">
    <location>
        <begin position="732"/>
        <end position="802"/>
    </location>
</feature>
<dbReference type="InterPro" id="IPR036881">
    <property type="entry name" value="Glyco_hydro_3_C_sf"/>
</dbReference>
<organism evidence="9 10">
    <name type="scientific">Smittium megazygosporum</name>
    <dbReference type="NCBI Taxonomy" id="133381"/>
    <lineage>
        <taxon>Eukaryota</taxon>
        <taxon>Fungi</taxon>
        <taxon>Fungi incertae sedis</taxon>
        <taxon>Zoopagomycota</taxon>
        <taxon>Kickxellomycotina</taxon>
        <taxon>Harpellomycetes</taxon>
        <taxon>Harpellales</taxon>
        <taxon>Legeriomycetaceae</taxon>
        <taxon>Smittium</taxon>
    </lineage>
</organism>
<name>A0A2T9ZHE2_9FUNG</name>
<evidence type="ECO:0000256" key="6">
    <source>
        <dbReference type="ARBA" id="ARBA00023295"/>
    </source>
</evidence>
<evidence type="ECO:0000313" key="9">
    <source>
        <dbReference type="EMBL" id="PVV04026.1"/>
    </source>
</evidence>
<evidence type="ECO:0000256" key="7">
    <source>
        <dbReference type="SAM" id="SignalP"/>
    </source>
</evidence>
<keyword evidence="5" id="KW-0378">Hydrolase</keyword>
<dbReference type="InterPro" id="IPR017853">
    <property type="entry name" value="GH"/>
</dbReference>
<proteinExistence type="inferred from homology"/>
<dbReference type="Pfam" id="PF14310">
    <property type="entry name" value="Fn3-like"/>
    <property type="match status" value="1"/>
</dbReference>
<evidence type="ECO:0000256" key="4">
    <source>
        <dbReference type="ARBA" id="ARBA00022729"/>
    </source>
</evidence>
<reference evidence="9 10" key="1">
    <citation type="journal article" date="2018" name="MBio">
        <title>Comparative Genomics Reveals the Core Gene Toolbox for the Fungus-Insect Symbiosis.</title>
        <authorList>
            <person name="Wang Y."/>
            <person name="Stata M."/>
            <person name="Wang W."/>
            <person name="Stajich J.E."/>
            <person name="White M.M."/>
            <person name="Moncalvo J.M."/>
        </authorList>
    </citation>
    <scope>NUCLEOTIDE SEQUENCE [LARGE SCALE GENOMIC DNA]</scope>
    <source>
        <strain evidence="9 10">SC-DP-2</strain>
    </source>
</reference>
<evidence type="ECO:0000256" key="2">
    <source>
        <dbReference type="ARBA" id="ARBA00005336"/>
    </source>
</evidence>
<dbReference type="AlphaFoldDB" id="A0A2T9ZHE2"/>
<feature type="chain" id="PRO_5015679830" description="beta-glucosidase" evidence="7">
    <location>
        <begin position="26"/>
        <end position="814"/>
    </location>
</feature>